<reference evidence="3 4" key="1">
    <citation type="submission" date="2018-10" db="EMBL/GenBank/DDBJ databases">
        <title>Co-occurring genomic capacity for anaerobic methane metabolism and dissimilatory sulfite reduction discovered in the Korarchaeota.</title>
        <authorList>
            <person name="Mckay L.J."/>
            <person name="Dlakic M."/>
            <person name="Fields M.W."/>
            <person name="Delmont T.O."/>
            <person name="Eren A.M."/>
            <person name="Jay Z.J."/>
            <person name="Klingelsmith K.B."/>
            <person name="Rusch D.B."/>
            <person name="Inskeep W.P."/>
        </authorList>
    </citation>
    <scope>NUCLEOTIDE SEQUENCE [LARGE SCALE GENOMIC DNA]</scope>
    <source>
        <strain evidence="3 4">MDKW</strain>
    </source>
</reference>
<feature type="domain" description="Glycosyltransferase subfamily 4-like N-terminal" evidence="2">
    <location>
        <begin position="20"/>
        <end position="166"/>
    </location>
</feature>
<dbReference type="Proteomes" id="UP000277582">
    <property type="component" value="Unassembled WGS sequence"/>
</dbReference>
<name>A0A3R9PIH0_9CREN</name>
<organism evidence="3 4">
    <name type="scientific">Candidatus Methanodesulfokora washburnensis</name>
    <dbReference type="NCBI Taxonomy" id="2478471"/>
    <lineage>
        <taxon>Archaea</taxon>
        <taxon>Thermoproteota</taxon>
        <taxon>Candidatus Korarchaeia</taxon>
        <taxon>Candidatus Korarchaeia incertae sedis</taxon>
        <taxon>Candidatus Methanodesulfokora</taxon>
    </lineage>
</organism>
<dbReference type="GO" id="GO:0016757">
    <property type="term" value="F:glycosyltransferase activity"/>
    <property type="evidence" value="ECO:0007669"/>
    <property type="project" value="InterPro"/>
</dbReference>
<dbReference type="EMBL" id="RCOS01000096">
    <property type="protein sequence ID" value="RSN74355.1"/>
    <property type="molecule type" value="Genomic_DNA"/>
</dbReference>
<dbReference type="Gene3D" id="3.40.50.2000">
    <property type="entry name" value="Glycogen Phosphorylase B"/>
    <property type="match status" value="2"/>
</dbReference>
<evidence type="ECO:0000259" key="1">
    <source>
        <dbReference type="Pfam" id="PF00534"/>
    </source>
</evidence>
<keyword evidence="3" id="KW-0808">Transferase</keyword>
<gene>
    <name evidence="3" type="ORF">D6D85_08280</name>
</gene>
<accession>A0A3R9PIH0</accession>
<comment type="caution">
    <text evidence="3">The sequence shown here is derived from an EMBL/GenBank/DDBJ whole genome shotgun (WGS) entry which is preliminary data.</text>
</comment>
<feature type="domain" description="Glycosyl transferase family 1" evidence="1">
    <location>
        <begin position="182"/>
        <end position="329"/>
    </location>
</feature>
<dbReference type="InterPro" id="IPR028098">
    <property type="entry name" value="Glyco_trans_4-like_N"/>
</dbReference>
<dbReference type="AlphaFoldDB" id="A0A3R9PIH0"/>
<dbReference type="InterPro" id="IPR050194">
    <property type="entry name" value="Glycosyltransferase_grp1"/>
</dbReference>
<proteinExistence type="predicted"/>
<evidence type="ECO:0000313" key="3">
    <source>
        <dbReference type="EMBL" id="RSN74355.1"/>
    </source>
</evidence>
<dbReference type="InterPro" id="IPR001296">
    <property type="entry name" value="Glyco_trans_1"/>
</dbReference>
<dbReference type="CDD" id="cd03801">
    <property type="entry name" value="GT4_PimA-like"/>
    <property type="match status" value="1"/>
</dbReference>
<evidence type="ECO:0000259" key="2">
    <source>
        <dbReference type="Pfam" id="PF13439"/>
    </source>
</evidence>
<dbReference type="PANTHER" id="PTHR45947:SF3">
    <property type="entry name" value="SULFOQUINOVOSYL TRANSFERASE SQD2"/>
    <property type="match status" value="1"/>
</dbReference>
<dbReference type="Pfam" id="PF13439">
    <property type="entry name" value="Glyco_transf_4"/>
    <property type="match status" value="1"/>
</dbReference>
<dbReference type="Pfam" id="PF00534">
    <property type="entry name" value="Glycos_transf_1"/>
    <property type="match status" value="1"/>
</dbReference>
<protein>
    <submittedName>
        <fullName evidence="3">Glycosyltransferase family 1 protein</fullName>
    </submittedName>
</protein>
<sequence length="348" mass="38466">MSLKFRMRVLIVGAHYPERGGVQLYSTYLSREFIKMGHEVEVLSYSGSSSCFGEVVHQLRTPKVKLIRGTSFIINAGMWMKRKGRKFDLIIANYAKTAGAALGISSLKGIIVFHGTDIFMGRILKSIVRKSLSRGKTVSVSRYIAERVRSIFGVESTVIPGAVDRDEFLNIPERDVVRSEFGFSDEFLVLSAASLVPVKGVDLVVEVASKVDAQFAIAGDGPLRKFLEKKARKSGAKVRFLGNLDHKKLIPLMSASDVFLHMPRFEGYGLVIAEALAAGVPVVAANVGAIPEVLRRDGILVGSVEEAVQAIRELKENREKLNSFRGIARDRVLSRSWRDVAEEFLRIV</sequence>
<dbReference type="SUPFAM" id="SSF53756">
    <property type="entry name" value="UDP-Glycosyltransferase/glycogen phosphorylase"/>
    <property type="match status" value="1"/>
</dbReference>
<dbReference type="PANTHER" id="PTHR45947">
    <property type="entry name" value="SULFOQUINOVOSYL TRANSFERASE SQD2"/>
    <property type="match status" value="1"/>
</dbReference>
<evidence type="ECO:0000313" key="4">
    <source>
        <dbReference type="Proteomes" id="UP000277582"/>
    </source>
</evidence>
<keyword evidence="4" id="KW-1185">Reference proteome</keyword>